<dbReference type="AlphaFoldDB" id="A0AAV4BUJ1"/>
<protein>
    <submittedName>
        <fullName evidence="1">Uncharacterized protein</fullName>
    </submittedName>
</protein>
<accession>A0AAV4BUJ1</accession>
<dbReference type="EMBL" id="BLXT01005456">
    <property type="protein sequence ID" value="GFO22848.1"/>
    <property type="molecule type" value="Genomic_DNA"/>
</dbReference>
<gene>
    <name evidence="1" type="ORF">PoB_004935300</name>
</gene>
<keyword evidence="2" id="KW-1185">Reference proteome</keyword>
<organism evidence="1 2">
    <name type="scientific">Plakobranchus ocellatus</name>
    <dbReference type="NCBI Taxonomy" id="259542"/>
    <lineage>
        <taxon>Eukaryota</taxon>
        <taxon>Metazoa</taxon>
        <taxon>Spiralia</taxon>
        <taxon>Lophotrochozoa</taxon>
        <taxon>Mollusca</taxon>
        <taxon>Gastropoda</taxon>
        <taxon>Heterobranchia</taxon>
        <taxon>Euthyneura</taxon>
        <taxon>Panpulmonata</taxon>
        <taxon>Sacoglossa</taxon>
        <taxon>Placobranchoidea</taxon>
        <taxon>Plakobranchidae</taxon>
        <taxon>Plakobranchus</taxon>
    </lineage>
</organism>
<dbReference type="Proteomes" id="UP000735302">
    <property type="component" value="Unassembled WGS sequence"/>
</dbReference>
<evidence type="ECO:0000313" key="1">
    <source>
        <dbReference type="EMBL" id="GFO22848.1"/>
    </source>
</evidence>
<evidence type="ECO:0000313" key="2">
    <source>
        <dbReference type="Proteomes" id="UP000735302"/>
    </source>
</evidence>
<sequence length="319" mass="36484">MDKYVVNVPTDAPESGRKMTYSIDVTWTENLANYLFIFPSLEYAGIRCERDKWCEGRFLLQKSETANGSLAVRLDLNIDTSENLSNYALFLKDKNQINFRIYKFSSRPAQIDQHAASETPERRPSNVTDVLLQERISSDYEDIVEGRRLSNGNVSLLDEDDPGNVLVDHKVSSSSHFQKISLENPRTWPGGASAISQRGKERLKVFKSYGDLPNGKADTLEHVYDRTETTEQEPEPFYSPLVRANSEMEEQPRPRWFMLSDSTDDGRYTGVFYSSEAEQFIEQNDVSTHWRCSADADDESDCLTELDSDEYRSYINVDG</sequence>
<comment type="caution">
    <text evidence="1">The sequence shown here is derived from an EMBL/GenBank/DDBJ whole genome shotgun (WGS) entry which is preliminary data.</text>
</comment>
<proteinExistence type="predicted"/>
<name>A0AAV4BUJ1_9GAST</name>
<reference evidence="1 2" key="1">
    <citation type="journal article" date="2021" name="Elife">
        <title>Chloroplast acquisition without the gene transfer in kleptoplastic sea slugs, Plakobranchus ocellatus.</title>
        <authorList>
            <person name="Maeda T."/>
            <person name="Takahashi S."/>
            <person name="Yoshida T."/>
            <person name="Shimamura S."/>
            <person name="Takaki Y."/>
            <person name="Nagai Y."/>
            <person name="Toyoda A."/>
            <person name="Suzuki Y."/>
            <person name="Arimoto A."/>
            <person name="Ishii H."/>
            <person name="Satoh N."/>
            <person name="Nishiyama T."/>
            <person name="Hasebe M."/>
            <person name="Maruyama T."/>
            <person name="Minagawa J."/>
            <person name="Obokata J."/>
            <person name="Shigenobu S."/>
        </authorList>
    </citation>
    <scope>NUCLEOTIDE SEQUENCE [LARGE SCALE GENOMIC DNA]</scope>
</reference>